<dbReference type="GO" id="GO:0032259">
    <property type="term" value="P:methylation"/>
    <property type="evidence" value="ECO:0007669"/>
    <property type="project" value="UniProtKB-KW"/>
</dbReference>
<sequence>MDIIFKSTVQFVLKVVVTNIEEYLASEDESSRVIALDKALKLNRTLEKPKDAVFKLSLSPVLFMAVKMGHDLNVFTSLVDSGPASAKQLAAENADVTLVGIPYFTSTGTIGFAEEYGPGLYAPTPLSHKMTQRTTIGMMDSVFCESLPAINRTLALLKTTGYLNPGNPHFGPMQYTFNTDATVWEWLAENPEALARFNTYMEGIRGSRPHWADWFPVQQQVIDGTSKEVTRPLLVDIAGGRGHDIAYFSRRVPDALGQLILEDLPSVIEDIQSLDAKVERVKHDFFTTQSIEGESLLSCSKILEHIATAMKEGYPKLLIEEFILPDQGAHILSVLPDMVVMVFCPGMERTRSQRRKLLKASGLEVKNLWLPKGDGQGIIEAELA</sequence>
<dbReference type="Gene3D" id="3.40.50.150">
    <property type="entry name" value="Vaccinia Virus protein VP39"/>
    <property type="match status" value="1"/>
</dbReference>
<reference evidence="5" key="1">
    <citation type="submission" date="2019-04" db="EMBL/GenBank/DDBJ databases">
        <title>Friends and foes A comparative genomics studyof 23 Aspergillus species from section Flavi.</title>
        <authorList>
            <consortium name="DOE Joint Genome Institute"/>
            <person name="Kjaerbolling I."/>
            <person name="Vesth T."/>
            <person name="Frisvad J.C."/>
            <person name="Nybo J.L."/>
            <person name="Theobald S."/>
            <person name="Kildgaard S."/>
            <person name="Isbrandt T."/>
            <person name="Kuo A."/>
            <person name="Sato A."/>
            <person name="Lyhne E.K."/>
            <person name="Kogle M.E."/>
            <person name="Wiebenga A."/>
            <person name="Kun R.S."/>
            <person name="Lubbers R.J."/>
            <person name="Makela M.R."/>
            <person name="Barry K."/>
            <person name="Chovatia M."/>
            <person name="Clum A."/>
            <person name="Daum C."/>
            <person name="Haridas S."/>
            <person name="He G."/>
            <person name="LaButti K."/>
            <person name="Lipzen A."/>
            <person name="Mondo S."/>
            <person name="Riley R."/>
            <person name="Salamov A."/>
            <person name="Simmons B.A."/>
            <person name="Magnuson J.K."/>
            <person name="Henrissat B."/>
            <person name="Mortensen U.H."/>
            <person name="Larsen T.O."/>
            <person name="Devries R.P."/>
            <person name="Grigoriev I.V."/>
            <person name="Machida M."/>
            <person name="Baker S.E."/>
            <person name="Andersen M.R."/>
        </authorList>
    </citation>
    <scope>NUCLEOTIDE SEQUENCE [LARGE SCALE GENOMIC DNA]</scope>
    <source>
        <strain evidence="5">IBT 14317</strain>
    </source>
</reference>
<proteinExistence type="predicted"/>
<dbReference type="Proteomes" id="UP000326877">
    <property type="component" value="Unassembled WGS sequence"/>
</dbReference>
<dbReference type="PIRSF" id="PIRSF005739">
    <property type="entry name" value="O-mtase"/>
    <property type="match status" value="1"/>
</dbReference>
<dbReference type="InterPro" id="IPR029063">
    <property type="entry name" value="SAM-dependent_MTases_sf"/>
</dbReference>
<dbReference type="InterPro" id="IPR016461">
    <property type="entry name" value="COMT-like"/>
</dbReference>
<keyword evidence="2 5" id="KW-0808">Transferase</keyword>
<protein>
    <submittedName>
        <fullName evidence="5">S-adenosyl-L-methionine-dependent methyltransferase</fullName>
    </submittedName>
</protein>
<gene>
    <name evidence="5" type="ORF">BDV23DRAFT_193058</name>
</gene>
<dbReference type="AlphaFoldDB" id="A0A5N7CDA5"/>
<evidence type="ECO:0000256" key="2">
    <source>
        <dbReference type="ARBA" id="ARBA00022679"/>
    </source>
</evidence>
<dbReference type="PROSITE" id="PS51683">
    <property type="entry name" value="SAM_OMT_II"/>
    <property type="match status" value="1"/>
</dbReference>
<dbReference type="GO" id="GO:0044550">
    <property type="term" value="P:secondary metabolite biosynthetic process"/>
    <property type="evidence" value="ECO:0007669"/>
    <property type="project" value="UniProtKB-ARBA"/>
</dbReference>
<evidence type="ECO:0000259" key="4">
    <source>
        <dbReference type="Pfam" id="PF00891"/>
    </source>
</evidence>
<dbReference type="SUPFAM" id="SSF46785">
    <property type="entry name" value="Winged helix' DNA-binding domain"/>
    <property type="match status" value="1"/>
</dbReference>
<accession>A0A5N7CDA5</accession>
<dbReference type="InterPro" id="IPR036390">
    <property type="entry name" value="WH_DNA-bd_sf"/>
</dbReference>
<dbReference type="EMBL" id="ML735243">
    <property type="protein sequence ID" value="KAE8391698.1"/>
    <property type="molecule type" value="Genomic_DNA"/>
</dbReference>
<evidence type="ECO:0000256" key="3">
    <source>
        <dbReference type="ARBA" id="ARBA00022691"/>
    </source>
</evidence>
<name>A0A5N7CDA5_PETAA</name>
<keyword evidence="1 5" id="KW-0489">Methyltransferase</keyword>
<dbReference type="InterPro" id="IPR001077">
    <property type="entry name" value="COMT_C"/>
</dbReference>
<dbReference type="PANTHER" id="PTHR43712:SF1">
    <property type="entry name" value="HYPOTHETICAL O-METHYLTRANSFERASE (EUROFUNG)-RELATED"/>
    <property type="match status" value="1"/>
</dbReference>
<evidence type="ECO:0000313" key="5">
    <source>
        <dbReference type="EMBL" id="KAE8391698.1"/>
    </source>
</evidence>
<evidence type="ECO:0000256" key="1">
    <source>
        <dbReference type="ARBA" id="ARBA00022603"/>
    </source>
</evidence>
<dbReference type="PANTHER" id="PTHR43712">
    <property type="entry name" value="PUTATIVE (AFU_ORTHOLOGUE AFUA_4G14580)-RELATED"/>
    <property type="match status" value="1"/>
</dbReference>
<feature type="domain" description="O-methyltransferase C-terminal" evidence="4">
    <location>
        <begin position="232"/>
        <end position="362"/>
    </location>
</feature>
<dbReference type="Pfam" id="PF00891">
    <property type="entry name" value="Methyltransf_2"/>
    <property type="match status" value="1"/>
</dbReference>
<dbReference type="GO" id="GO:0008171">
    <property type="term" value="F:O-methyltransferase activity"/>
    <property type="evidence" value="ECO:0007669"/>
    <property type="project" value="InterPro"/>
</dbReference>
<keyword evidence="3" id="KW-0949">S-adenosyl-L-methionine</keyword>
<organism evidence="5">
    <name type="scientific">Petromyces alliaceus</name>
    <name type="common">Aspergillus alliaceus</name>
    <dbReference type="NCBI Taxonomy" id="209559"/>
    <lineage>
        <taxon>Eukaryota</taxon>
        <taxon>Fungi</taxon>
        <taxon>Dikarya</taxon>
        <taxon>Ascomycota</taxon>
        <taxon>Pezizomycotina</taxon>
        <taxon>Eurotiomycetes</taxon>
        <taxon>Eurotiomycetidae</taxon>
        <taxon>Eurotiales</taxon>
        <taxon>Aspergillaceae</taxon>
        <taxon>Aspergillus</taxon>
        <taxon>Aspergillus subgen. Circumdati</taxon>
    </lineage>
</organism>
<dbReference type="SUPFAM" id="SSF53335">
    <property type="entry name" value="S-adenosyl-L-methionine-dependent methyltransferases"/>
    <property type="match status" value="1"/>
</dbReference>
<dbReference type="OrthoDB" id="1535081at2759"/>